<accession>A0A6M1T0D5</accession>
<proteinExistence type="predicted"/>
<dbReference type="AlphaFoldDB" id="A0A6M1T0D5"/>
<keyword evidence="1" id="KW-1133">Transmembrane helix</keyword>
<sequence length="147" mass="16363">MKIFKTFGLLILLLIGFQLSAIAQGNDATAKFKKYINNVVQKVEKAESPDQKRSILNDSFDNMIDTFDKVSGMKGVSEDNKAAIAKFRSTIVEKKNELNGNNGFAAVKNNQLNNFAHYVQQDLEQADETITISVTVLLLIIIILLLL</sequence>
<reference evidence="3 4" key="1">
    <citation type="submission" date="2020-02" db="EMBL/GenBank/DDBJ databases">
        <title>Balneolaceae bacterium YR4-1, complete genome.</title>
        <authorList>
            <person name="Li Y."/>
            <person name="Wu S."/>
        </authorList>
    </citation>
    <scope>NUCLEOTIDE SEQUENCE [LARGE SCALE GENOMIC DNA]</scope>
    <source>
        <strain evidence="3 4">YR4-1</strain>
    </source>
</reference>
<name>A0A6M1T0D5_9BACT</name>
<feature type="transmembrane region" description="Helical" evidence="1">
    <location>
        <begin position="129"/>
        <end position="146"/>
    </location>
</feature>
<comment type="caution">
    <text evidence="3">The sequence shown here is derived from an EMBL/GenBank/DDBJ whole genome shotgun (WGS) entry which is preliminary data.</text>
</comment>
<gene>
    <name evidence="3" type="ORF">G3570_12985</name>
</gene>
<keyword evidence="1" id="KW-0472">Membrane</keyword>
<keyword evidence="1" id="KW-0812">Transmembrane</keyword>
<keyword evidence="2" id="KW-0732">Signal</keyword>
<feature type="signal peptide" evidence="2">
    <location>
        <begin position="1"/>
        <end position="23"/>
    </location>
</feature>
<feature type="chain" id="PRO_5026841512" evidence="2">
    <location>
        <begin position="24"/>
        <end position="147"/>
    </location>
</feature>
<keyword evidence="4" id="KW-1185">Reference proteome</keyword>
<evidence type="ECO:0000256" key="2">
    <source>
        <dbReference type="SAM" id="SignalP"/>
    </source>
</evidence>
<dbReference type="Proteomes" id="UP000473278">
    <property type="component" value="Unassembled WGS sequence"/>
</dbReference>
<evidence type="ECO:0000313" key="3">
    <source>
        <dbReference type="EMBL" id="NGP77556.1"/>
    </source>
</evidence>
<dbReference type="RefSeq" id="WP_165143066.1">
    <property type="nucleotide sequence ID" value="NZ_JAALLT010000004.1"/>
</dbReference>
<dbReference type="EMBL" id="JAALLT010000004">
    <property type="protein sequence ID" value="NGP77556.1"/>
    <property type="molecule type" value="Genomic_DNA"/>
</dbReference>
<organism evidence="3 4">
    <name type="scientific">Halalkalibaculum roseum</name>
    <dbReference type="NCBI Taxonomy" id="2709311"/>
    <lineage>
        <taxon>Bacteria</taxon>
        <taxon>Pseudomonadati</taxon>
        <taxon>Balneolota</taxon>
        <taxon>Balneolia</taxon>
        <taxon>Balneolales</taxon>
        <taxon>Balneolaceae</taxon>
        <taxon>Halalkalibaculum</taxon>
    </lineage>
</organism>
<evidence type="ECO:0000256" key="1">
    <source>
        <dbReference type="SAM" id="Phobius"/>
    </source>
</evidence>
<protein>
    <submittedName>
        <fullName evidence="3">Uncharacterized protein</fullName>
    </submittedName>
</protein>
<evidence type="ECO:0000313" key="4">
    <source>
        <dbReference type="Proteomes" id="UP000473278"/>
    </source>
</evidence>